<accession>A0ABN7SX72</accession>
<dbReference type="InterPro" id="IPR009729">
    <property type="entry name" value="Gal-3-0_sulfotransfrase"/>
</dbReference>
<evidence type="ECO:0000256" key="4">
    <source>
        <dbReference type="ARBA" id="ARBA00022692"/>
    </source>
</evidence>
<evidence type="ECO:0000256" key="2">
    <source>
        <dbReference type="ARBA" id="ARBA00008124"/>
    </source>
</evidence>
<comment type="subcellular location">
    <subcellularLocation>
        <location evidence="1">Golgi apparatus membrane</location>
        <topology evidence="1">Single-pass type II membrane protein</topology>
    </subcellularLocation>
</comment>
<name>A0ABN7SX72_OIKDI</name>
<organism evidence="11 12">
    <name type="scientific">Oikopleura dioica</name>
    <name type="common">Tunicate</name>
    <dbReference type="NCBI Taxonomy" id="34765"/>
    <lineage>
        <taxon>Eukaryota</taxon>
        <taxon>Metazoa</taxon>
        <taxon>Chordata</taxon>
        <taxon>Tunicata</taxon>
        <taxon>Appendicularia</taxon>
        <taxon>Copelata</taxon>
        <taxon>Oikopleuridae</taxon>
        <taxon>Oikopleura</taxon>
    </lineage>
</organism>
<dbReference type="Proteomes" id="UP001158576">
    <property type="component" value="Chromosome 1"/>
</dbReference>
<evidence type="ECO:0000256" key="3">
    <source>
        <dbReference type="ARBA" id="ARBA00022679"/>
    </source>
</evidence>
<evidence type="ECO:0000256" key="10">
    <source>
        <dbReference type="SAM" id="MobiDB-lite"/>
    </source>
</evidence>
<keyword evidence="4" id="KW-0812">Transmembrane</keyword>
<dbReference type="EMBL" id="OU015566">
    <property type="protein sequence ID" value="CAG5106154.1"/>
    <property type="molecule type" value="Genomic_DNA"/>
</dbReference>
<evidence type="ECO:0000256" key="7">
    <source>
        <dbReference type="ARBA" id="ARBA00023034"/>
    </source>
</evidence>
<evidence type="ECO:0000256" key="9">
    <source>
        <dbReference type="ARBA" id="ARBA00023180"/>
    </source>
</evidence>
<evidence type="ECO:0000256" key="6">
    <source>
        <dbReference type="ARBA" id="ARBA00022989"/>
    </source>
</evidence>
<comment type="similarity">
    <text evidence="2">Belongs to the galactose-3-O-sulfotransferase family.</text>
</comment>
<keyword evidence="3" id="KW-0808">Transferase</keyword>
<reference evidence="11 12" key="1">
    <citation type="submission" date="2021-04" db="EMBL/GenBank/DDBJ databases">
        <authorList>
            <person name="Bliznina A."/>
        </authorList>
    </citation>
    <scope>NUCLEOTIDE SEQUENCE [LARGE SCALE GENOMIC DNA]</scope>
</reference>
<evidence type="ECO:0000313" key="12">
    <source>
        <dbReference type="Proteomes" id="UP001158576"/>
    </source>
</evidence>
<keyword evidence="7" id="KW-0333">Golgi apparatus</keyword>
<gene>
    <name evidence="11" type="ORF">OKIOD_LOCUS11478</name>
</gene>
<evidence type="ECO:0000313" key="11">
    <source>
        <dbReference type="EMBL" id="CAG5106154.1"/>
    </source>
</evidence>
<protein>
    <submittedName>
        <fullName evidence="11">Oidioi.mRNA.OKI2018_I69.chr1.g2713.t1.cds</fullName>
    </submittedName>
</protein>
<dbReference type="InterPro" id="IPR027417">
    <property type="entry name" value="P-loop_NTPase"/>
</dbReference>
<dbReference type="Gene3D" id="3.40.50.300">
    <property type="entry name" value="P-loop containing nucleotide triphosphate hydrolases"/>
    <property type="match status" value="1"/>
</dbReference>
<keyword evidence="9" id="KW-0325">Glycoprotein</keyword>
<feature type="compositionally biased region" description="Acidic residues" evidence="10">
    <location>
        <begin position="414"/>
        <end position="429"/>
    </location>
</feature>
<evidence type="ECO:0000256" key="8">
    <source>
        <dbReference type="ARBA" id="ARBA00023136"/>
    </source>
</evidence>
<dbReference type="PANTHER" id="PTHR14647">
    <property type="entry name" value="GALACTOSE-3-O-SULFOTRANSFERASE"/>
    <property type="match status" value="1"/>
</dbReference>
<evidence type="ECO:0000256" key="1">
    <source>
        <dbReference type="ARBA" id="ARBA00004323"/>
    </source>
</evidence>
<keyword evidence="6" id="KW-1133">Transmembrane helix</keyword>
<dbReference type="PANTHER" id="PTHR14647:SF87">
    <property type="entry name" value="PUTATIVE-RELATED"/>
    <property type="match status" value="1"/>
</dbReference>
<keyword evidence="5" id="KW-0735">Signal-anchor</keyword>
<keyword evidence="12" id="KW-1185">Reference proteome</keyword>
<dbReference type="Pfam" id="PF06990">
    <property type="entry name" value="Gal-3-0_sulfotr"/>
    <property type="match status" value="1"/>
</dbReference>
<feature type="region of interest" description="Disordered" evidence="10">
    <location>
        <begin position="405"/>
        <end position="429"/>
    </location>
</feature>
<evidence type="ECO:0000256" key="5">
    <source>
        <dbReference type="ARBA" id="ARBA00022968"/>
    </source>
</evidence>
<proteinExistence type="inferred from homology"/>
<keyword evidence="8" id="KW-0472">Membrane</keyword>
<sequence length="429" mass="49585">MFSFLLIGNLQRAVEDDPNFDPDILRLDNGKNKYFLNDPIPVAVEGEVDSEGYPAWYGRSIEDLLLDASSIQELLSNLGITHEESARTCRPHRHIVFLKSTNKKHKLYAASKPLASFVGGYPGKFKPEFVAPPQTDKYDIIFNHFRWDESAVRSVTHDDTIFLTSIREPLSHYKSVFDFFYGSYKRESGMVDHACNLACEGQPFLAMLGKAGEHFEKYMDCIPECYNASLPWSFRARNFQTFEMGLDAGPNFNSDLDQFTKAMDFVMITEKFAESILVMRKLLCMDFMDLYVQPKNSFDEQVEKLYGKNNMEIDTRRLKIIRSYCDKKENIKECINQADKTRFTYSGKDDRKYWPNDIDWPKFAKYMADAGGACPYGTFGSLLKNEILPQCRVYQWKISQGYPSNNLNDFSDQNSDEDSEDEDDDSDYR</sequence>